<proteinExistence type="predicted"/>
<evidence type="ECO:0000313" key="2">
    <source>
        <dbReference type="EMBL" id="NIR74049.1"/>
    </source>
</evidence>
<dbReference type="InterPro" id="IPR025737">
    <property type="entry name" value="FApF"/>
</dbReference>
<dbReference type="Pfam" id="PF13557">
    <property type="entry name" value="Phenol_MetA_deg"/>
    <property type="match status" value="1"/>
</dbReference>
<name>A0AAE4Z5A6_9BACT</name>
<evidence type="ECO:0000313" key="3">
    <source>
        <dbReference type="Proteomes" id="UP000702544"/>
    </source>
</evidence>
<keyword evidence="1" id="KW-0732">Signal</keyword>
<organism evidence="2 3">
    <name type="scientific">Candidatus Kutchimonas denitrificans</name>
    <dbReference type="NCBI Taxonomy" id="3056748"/>
    <lineage>
        <taxon>Bacteria</taxon>
        <taxon>Pseudomonadati</taxon>
        <taxon>Gemmatimonadota</taxon>
        <taxon>Gemmatimonadia</taxon>
        <taxon>Candidatus Palauibacterales</taxon>
        <taxon>Candidatus Palauibacteraceae</taxon>
        <taxon>Candidatus Kutchimonas</taxon>
    </lineage>
</organism>
<accession>A0AAE4Z5A6</accession>
<evidence type="ECO:0000256" key="1">
    <source>
        <dbReference type="SAM" id="SignalP"/>
    </source>
</evidence>
<feature type="signal peptide" evidence="1">
    <location>
        <begin position="1"/>
        <end position="20"/>
    </location>
</feature>
<gene>
    <name evidence="2" type="ORF">GWO12_02865</name>
</gene>
<feature type="chain" id="PRO_5041947587" evidence="1">
    <location>
        <begin position="21"/>
        <end position="294"/>
    </location>
</feature>
<comment type="caution">
    <text evidence="2">The sequence shown here is derived from an EMBL/GenBank/DDBJ whole genome shotgun (WGS) entry which is preliminary data.</text>
</comment>
<sequence length="294" mass="31530">MRGVRLGLLLPALLVPDGLAAQGLPFHAETALTTAFEERGLRTFLIYSPRERITSFVAPLVVLPFAPHERVTTKIVIPVLHKELESPNGGGDELYSNGGLGDVSVAVKWAFFIRNRFAGTTRLALAVQASFPTGSTDATFVDGRAAPRPLQLGAGAFAAGAILAGTAIRGRWGISISLGQTRHASGKGYRFGAATRYDLAIGLRFPKRVETIRTSTLQLYLELNGSLRASDRADGSRVEDSGGHMAFLSPALQWVPLPQLLIEASVQIPVIQDLDGSQPRFGLRPAAGARFLFF</sequence>
<dbReference type="Proteomes" id="UP000702544">
    <property type="component" value="Unassembled WGS sequence"/>
</dbReference>
<reference evidence="2 3" key="1">
    <citation type="submission" date="2020-01" db="EMBL/GenBank/DDBJ databases">
        <title>Genomes assembled from Gulf of Kutch pelagic sediment metagenomes.</title>
        <authorList>
            <person name="Chandrashekar M."/>
            <person name="Mahajan M.S."/>
            <person name="Dave K.J."/>
            <person name="Vatsa P."/>
            <person name="Nathani N.M."/>
        </authorList>
    </citation>
    <scope>NUCLEOTIDE SEQUENCE [LARGE SCALE GENOMIC DNA]</scope>
    <source>
        <strain evidence="2">KS3-K002</strain>
    </source>
</reference>
<protein>
    <submittedName>
        <fullName evidence="2">Transporter</fullName>
    </submittedName>
</protein>
<dbReference type="EMBL" id="JAACAK010000018">
    <property type="protein sequence ID" value="NIR74049.1"/>
    <property type="molecule type" value="Genomic_DNA"/>
</dbReference>
<dbReference type="AlphaFoldDB" id="A0AAE4Z5A6"/>